<feature type="transmembrane region" description="Helical" evidence="1">
    <location>
        <begin position="20"/>
        <end position="39"/>
    </location>
</feature>
<protein>
    <recommendedName>
        <fullName evidence="4">Type IV pilus modification protein PilV</fullName>
    </recommendedName>
</protein>
<proteinExistence type="predicted"/>
<keyword evidence="1" id="KW-0812">Transmembrane</keyword>
<dbReference type="AlphaFoldDB" id="A0A9X0WJA7"/>
<keyword evidence="3" id="KW-1185">Reference proteome</keyword>
<keyword evidence="1" id="KW-1133">Transmembrane helix</keyword>
<dbReference type="Proteomes" id="UP001138802">
    <property type="component" value="Unassembled WGS sequence"/>
</dbReference>
<comment type="caution">
    <text evidence="2">The sequence shown here is derived from an EMBL/GenBank/DDBJ whole genome shotgun (WGS) entry which is preliminary data.</text>
</comment>
<accession>A0A9X0WJA7</accession>
<evidence type="ECO:0000313" key="2">
    <source>
        <dbReference type="EMBL" id="MBK1645354.1"/>
    </source>
</evidence>
<dbReference type="EMBL" id="NRSD01000011">
    <property type="protein sequence ID" value="MBK1645354.1"/>
    <property type="molecule type" value="Genomic_DNA"/>
</dbReference>
<evidence type="ECO:0000313" key="3">
    <source>
        <dbReference type="Proteomes" id="UP001138802"/>
    </source>
</evidence>
<gene>
    <name evidence="2" type="ORF">CKO25_12015</name>
</gene>
<reference evidence="2 3" key="1">
    <citation type="journal article" date="2020" name="Microorganisms">
        <title>Osmotic Adaptation and Compatible Solute Biosynthesis of Phototrophic Bacteria as Revealed from Genome Analyses.</title>
        <authorList>
            <person name="Imhoff J.F."/>
            <person name="Rahn T."/>
            <person name="Kunzel S."/>
            <person name="Keller A."/>
            <person name="Neulinger S.C."/>
        </authorList>
    </citation>
    <scope>NUCLEOTIDE SEQUENCE [LARGE SCALE GENOMIC DNA]</scope>
    <source>
        <strain evidence="2 3">DSM 21303</strain>
    </source>
</reference>
<organism evidence="2 3">
    <name type="scientific">Thiocapsa imhoffii</name>
    <dbReference type="NCBI Taxonomy" id="382777"/>
    <lineage>
        <taxon>Bacteria</taxon>
        <taxon>Pseudomonadati</taxon>
        <taxon>Pseudomonadota</taxon>
        <taxon>Gammaproteobacteria</taxon>
        <taxon>Chromatiales</taxon>
        <taxon>Chromatiaceae</taxon>
        <taxon>Thiocapsa</taxon>
    </lineage>
</organism>
<evidence type="ECO:0000256" key="1">
    <source>
        <dbReference type="SAM" id="Phobius"/>
    </source>
</evidence>
<keyword evidence="1" id="KW-0472">Membrane</keyword>
<name>A0A9X0WJA7_9GAMM</name>
<evidence type="ECO:0008006" key="4">
    <source>
        <dbReference type="Google" id="ProtNLM"/>
    </source>
</evidence>
<sequence>MTLGDKTMPRTGVGKTAGSILIEAIIALVILSGGLLAIAKLQGALVGSSGDSKARSEAAQFAGSRLDALRANFQTSTDRCAALLANHGTTTGTWTGLNTTFTWTETRTLVGTRLRVRQVVTWQDARAQAQTVTLVSEMSCEDPFSALNASRGGLAGPGLIKTPTGRASLPPNVSPLIAAEEGVSVIQHADGSETRIRGTRVQLVANETVVLQMESSTAGQGFSRVSGEVFIDKSYSVSGNNPDIDLQSLKVISSDSSLCVRIFKDNKSDFNTQWSAQLKPEAIDRGPYWSLQYSCYVGEGWYGNIGIVRLERAANKDRICVGDPAVAPTTFWSSRHRALSTIRKYRGYQARAVGTGYTAVGIGVNASYDPANETSQAYTATHLANQHFLLTPITGQPTDSACAAPMSRDGTSLFSGNLGMNVCISGVGTCPGEPNAEQTFLTVEGLIYLTPKQANAPTLLNIDTGECPLTSLKQKDDGNYSFECWVSRAGWTGESGSGEIEVVLADQTALCDWHSARTSSYARLDLGVDPPSTPKILLENVPSTEDLVTVDIQVRSQSVSCAANP</sequence>